<comment type="caution">
    <text evidence="2">The sequence shown here is derived from an EMBL/GenBank/DDBJ whole genome shotgun (WGS) entry which is preliminary data.</text>
</comment>
<evidence type="ECO:0008006" key="4">
    <source>
        <dbReference type="Google" id="ProtNLM"/>
    </source>
</evidence>
<proteinExistence type="predicted"/>
<keyword evidence="3" id="KW-1185">Reference proteome</keyword>
<accession>A0A254Q3W8</accession>
<protein>
    <recommendedName>
        <fullName evidence="4">DUF4405 domain-containing protein</fullName>
    </recommendedName>
</protein>
<dbReference type="Proteomes" id="UP000198104">
    <property type="component" value="Unassembled WGS sequence"/>
</dbReference>
<dbReference type="AlphaFoldDB" id="A0A254Q3W8"/>
<feature type="transmembrane region" description="Helical" evidence="1">
    <location>
        <begin position="83"/>
        <end position="104"/>
    </location>
</feature>
<gene>
    <name evidence="2" type="ORF">CBI30_03560</name>
</gene>
<feature type="transmembrane region" description="Helical" evidence="1">
    <location>
        <begin position="51"/>
        <end position="71"/>
    </location>
</feature>
<keyword evidence="1" id="KW-0812">Transmembrane</keyword>
<evidence type="ECO:0000256" key="1">
    <source>
        <dbReference type="SAM" id="Phobius"/>
    </source>
</evidence>
<reference evidence="2 3" key="1">
    <citation type="submission" date="2017-05" db="EMBL/GenBank/DDBJ databases">
        <title>Polynucleobacter sp. MWH-K35W1 isolated from the permanently anoxic monimolimnion of a meromictic lake.</title>
        <authorList>
            <person name="Hahn M.W."/>
        </authorList>
    </citation>
    <scope>NUCLEOTIDE SEQUENCE [LARGE SCALE GENOMIC DNA]</scope>
    <source>
        <strain evidence="2 3">MWH-K35W1</strain>
    </source>
</reference>
<sequence>MKNTSRLGKMPPWQRYFVLFSLLSCSLTGTAYLLGHEFQIQGDFLGTHAVLAWHGVVAILASIALGSILPFHLKTGLKSKKKLLSGLSQLGFLLALVISGALLYYGPDEIRESVVLTHWLVGAIFFAVFLLHGVYSRKSRP</sequence>
<evidence type="ECO:0000313" key="2">
    <source>
        <dbReference type="EMBL" id="OWS72276.1"/>
    </source>
</evidence>
<name>A0A254Q3W8_9BURK</name>
<dbReference type="EMBL" id="NGUO01000004">
    <property type="protein sequence ID" value="OWS72276.1"/>
    <property type="molecule type" value="Genomic_DNA"/>
</dbReference>
<keyword evidence="1" id="KW-0472">Membrane</keyword>
<dbReference type="OrthoDB" id="9131663at2"/>
<feature type="transmembrane region" description="Helical" evidence="1">
    <location>
        <begin position="116"/>
        <end position="135"/>
    </location>
</feature>
<organism evidence="2 3">
    <name type="scientific">Polynucleobacter aenigmaticus</name>
    <dbReference type="NCBI Taxonomy" id="1743164"/>
    <lineage>
        <taxon>Bacteria</taxon>
        <taxon>Pseudomonadati</taxon>
        <taxon>Pseudomonadota</taxon>
        <taxon>Betaproteobacteria</taxon>
        <taxon>Burkholderiales</taxon>
        <taxon>Burkholderiaceae</taxon>
        <taxon>Polynucleobacter</taxon>
    </lineage>
</organism>
<keyword evidence="1" id="KW-1133">Transmembrane helix</keyword>
<dbReference type="RefSeq" id="WP_088526946.1">
    <property type="nucleotide sequence ID" value="NZ_NGUO01000004.1"/>
</dbReference>
<evidence type="ECO:0000313" key="3">
    <source>
        <dbReference type="Proteomes" id="UP000198104"/>
    </source>
</evidence>